<accession>A0ACD5GPT5</accession>
<evidence type="ECO:0000313" key="2">
    <source>
        <dbReference type="Proteomes" id="UP000095472"/>
    </source>
</evidence>
<organism evidence="1 2">
    <name type="scientific">Desertifilum tharense IPPAS B-1220</name>
    <dbReference type="NCBI Taxonomy" id="1781255"/>
    <lineage>
        <taxon>Bacteria</taxon>
        <taxon>Bacillati</taxon>
        <taxon>Cyanobacteriota</taxon>
        <taxon>Cyanophyceae</taxon>
        <taxon>Desertifilales</taxon>
        <taxon>Desertifilaceae</taxon>
        <taxon>Desertifilum</taxon>
    </lineage>
</organism>
<gene>
    <name evidence="1" type="ORF">BH720_019500</name>
</gene>
<sequence length="206" mass="23605">MNFKDINAYAFRQEPTDNPIQELINRHSYEDGSHWAWYLKDLEVLGIDETMKFSDALRFLWGDETQKTRHVSYDLFALSVLQKDPILKLVVIESIEVTGTVTLAALAQVGEEIEKLTGKRARYFSAAHLAVESGHIQAGLDFEETENFLENIHLSEETRAQAFEIVERVFSSFTACINEQMAYAESHDFEHPFTRKSKVKPVVSMV</sequence>
<evidence type="ECO:0000313" key="1">
    <source>
        <dbReference type="EMBL" id="XPM62071.1"/>
    </source>
</evidence>
<dbReference type="Proteomes" id="UP000095472">
    <property type="component" value="Chromosome"/>
</dbReference>
<protein>
    <submittedName>
        <fullName evidence="1">Uncharacterized protein</fullName>
    </submittedName>
</protein>
<reference evidence="1 2" key="1">
    <citation type="journal article" date="2016" name="Genome Announc.">
        <title>Draft Genome Sequence of the Thermotolerant Cyanobacterium Desertifilum sp. IPPAS B-1220.</title>
        <authorList>
            <person name="Mironov K.S."/>
            <person name="Sinetova M.A."/>
            <person name="Bolatkhan K."/>
            <person name="Zayadan B.K."/>
            <person name="Ustinova V.V."/>
            <person name="Kupriyanova E.V."/>
            <person name="Skrypnik A.N."/>
            <person name="Gogoleva N.E."/>
            <person name="Gogolev Y.V."/>
            <person name="Los D.A."/>
        </authorList>
    </citation>
    <scope>NUCLEOTIDE SEQUENCE [LARGE SCALE GENOMIC DNA]</scope>
    <source>
        <strain evidence="1 2">IPPAS B-1220</strain>
    </source>
</reference>
<keyword evidence="2" id="KW-1185">Reference proteome</keyword>
<dbReference type="EMBL" id="CP182909">
    <property type="protein sequence ID" value="XPM62071.1"/>
    <property type="molecule type" value="Genomic_DNA"/>
</dbReference>
<name>A0ACD5GPT5_9CYAN</name>
<proteinExistence type="predicted"/>